<name>A0A2D0NC87_FLAN2</name>
<dbReference type="CDD" id="cd16143">
    <property type="entry name" value="ARS_like"/>
    <property type="match status" value="1"/>
</dbReference>
<keyword evidence="2" id="KW-0479">Metal-binding</keyword>
<dbReference type="EMBL" id="PDUD01000019">
    <property type="protein sequence ID" value="PHN05986.1"/>
    <property type="molecule type" value="Genomic_DNA"/>
</dbReference>
<dbReference type="OrthoDB" id="9765065at2"/>
<dbReference type="GO" id="GO:0004065">
    <property type="term" value="F:arylsulfatase activity"/>
    <property type="evidence" value="ECO:0007669"/>
    <property type="project" value="TreeGrafter"/>
</dbReference>
<dbReference type="PANTHER" id="PTHR42693:SF53">
    <property type="entry name" value="ENDO-4-O-SULFATASE"/>
    <property type="match status" value="1"/>
</dbReference>
<feature type="domain" description="Sulfatase N-terminal" evidence="6">
    <location>
        <begin position="28"/>
        <end position="393"/>
    </location>
</feature>
<dbReference type="Pfam" id="PF00884">
    <property type="entry name" value="Sulfatase"/>
    <property type="match status" value="1"/>
</dbReference>
<evidence type="ECO:0000256" key="4">
    <source>
        <dbReference type="ARBA" id="ARBA00022837"/>
    </source>
</evidence>
<comment type="caution">
    <text evidence="7">The sequence shown here is derived from an EMBL/GenBank/DDBJ whole genome shotgun (WGS) entry which is preliminary data.</text>
</comment>
<evidence type="ECO:0000313" key="7">
    <source>
        <dbReference type="EMBL" id="PHN05986.1"/>
    </source>
</evidence>
<dbReference type="PROSITE" id="PS00523">
    <property type="entry name" value="SULFATASE_1"/>
    <property type="match status" value="1"/>
</dbReference>
<dbReference type="PANTHER" id="PTHR42693">
    <property type="entry name" value="ARYLSULFATASE FAMILY MEMBER"/>
    <property type="match status" value="1"/>
</dbReference>
<evidence type="ECO:0000256" key="5">
    <source>
        <dbReference type="SAM" id="SignalP"/>
    </source>
</evidence>
<dbReference type="InterPro" id="IPR024607">
    <property type="entry name" value="Sulfatase_CS"/>
</dbReference>
<dbReference type="InterPro" id="IPR050738">
    <property type="entry name" value="Sulfatase"/>
</dbReference>
<protein>
    <recommendedName>
        <fullName evidence="6">Sulfatase N-terminal domain-containing protein</fullName>
    </recommendedName>
</protein>
<dbReference type="PROSITE" id="PS51257">
    <property type="entry name" value="PROKAR_LIPOPROTEIN"/>
    <property type="match status" value="1"/>
</dbReference>
<keyword evidence="5" id="KW-0732">Signal</keyword>
<sequence>MYRINYSLLLVLLLLTGCTAEEDVSNHPNIVYILADDLGYGDLSFLNADSKIQTPHLDQLAAGGLHFTDAHSGSAVCTPTRYGILTGRYAWRTPLKQGVLWPYDPPLIQGERITVAEMLREQGYATACIGKWHLGWDWPLTGGGYARDSLQGFGFDRAARLRIEASVDFNKPVNNGPLSHGFDYYFGDDVPNFPPYSFIENDRLLAFPDQEKPDSLFGNPGKMSAGWELEAVMPAITERAVSYIDEQSTGDQPFFLYFTLTAPHTPIAPADAFKGSSQAGAYGDYVQQVDWTVGQIMQALQEAGIREETLVIFTSDNGSPAREGVNWSGAVSSVLKYDHHPSYHFRGTKADIWEGGHRVPFIVHWPAKIAAGKHSDQTICHTDFMATCAAITGQSLPERTAEDSYNLLPLLLDPQRQTPIREATVHHSGNGSFAIRKGKWKLILDAGSGGWSDPKNARALEDGLPAVQLYEMDTDFGEQNNVEGDHPEVVQELRALLESYQSSGRSVPVGDHDGK</sequence>
<evidence type="ECO:0000259" key="6">
    <source>
        <dbReference type="Pfam" id="PF00884"/>
    </source>
</evidence>
<evidence type="ECO:0000313" key="8">
    <source>
        <dbReference type="Proteomes" id="UP000223913"/>
    </source>
</evidence>
<feature type="chain" id="PRO_5012361505" description="Sulfatase N-terminal domain-containing protein" evidence="5">
    <location>
        <begin position="21"/>
        <end position="515"/>
    </location>
</feature>
<evidence type="ECO:0000256" key="2">
    <source>
        <dbReference type="ARBA" id="ARBA00022723"/>
    </source>
</evidence>
<dbReference type="AlphaFoldDB" id="A0A2D0NC87"/>
<keyword evidence="3" id="KW-0378">Hydrolase</keyword>
<gene>
    <name evidence="7" type="ORF">CRP01_13520</name>
</gene>
<organism evidence="7 8">
    <name type="scientific">Flavilitoribacter nigricans (strain ATCC 23147 / DSM 23189 / NBRC 102662 / NCIMB 1420 / SS-2)</name>
    <name type="common">Lewinella nigricans</name>
    <dbReference type="NCBI Taxonomy" id="1122177"/>
    <lineage>
        <taxon>Bacteria</taxon>
        <taxon>Pseudomonadati</taxon>
        <taxon>Bacteroidota</taxon>
        <taxon>Saprospiria</taxon>
        <taxon>Saprospirales</taxon>
        <taxon>Lewinellaceae</taxon>
        <taxon>Flavilitoribacter</taxon>
    </lineage>
</organism>
<dbReference type="InterPro" id="IPR017850">
    <property type="entry name" value="Alkaline_phosphatase_core_sf"/>
</dbReference>
<keyword evidence="4" id="KW-0106">Calcium</keyword>
<dbReference type="InterPro" id="IPR000917">
    <property type="entry name" value="Sulfatase_N"/>
</dbReference>
<feature type="signal peptide" evidence="5">
    <location>
        <begin position="1"/>
        <end position="20"/>
    </location>
</feature>
<comment type="similarity">
    <text evidence="1">Belongs to the sulfatase family.</text>
</comment>
<dbReference type="GO" id="GO:0046872">
    <property type="term" value="F:metal ion binding"/>
    <property type="evidence" value="ECO:0007669"/>
    <property type="project" value="UniProtKB-KW"/>
</dbReference>
<accession>A0A2D0NC87</accession>
<dbReference type="RefSeq" id="WP_099150578.1">
    <property type="nucleotide sequence ID" value="NZ_PDUD01000019.1"/>
</dbReference>
<reference evidence="7 8" key="1">
    <citation type="submission" date="2017-10" db="EMBL/GenBank/DDBJ databases">
        <title>The draft genome sequence of Lewinella nigricans NBRC 102662.</title>
        <authorList>
            <person name="Wang K."/>
        </authorList>
    </citation>
    <scope>NUCLEOTIDE SEQUENCE [LARGE SCALE GENOMIC DNA]</scope>
    <source>
        <strain evidence="7 8">NBRC 102662</strain>
    </source>
</reference>
<dbReference type="Gene3D" id="3.30.1120.10">
    <property type="match status" value="1"/>
</dbReference>
<dbReference type="Proteomes" id="UP000223913">
    <property type="component" value="Unassembled WGS sequence"/>
</dbReference>
<dbReference type="PROSITE" id="PS00149">
    <property type="entry name" value="SULFATASE_2"/>
    <property type="match status" value="1"/>
</dbReference>
<evidence type="ECO:0000256" key="3">
    <source>
        <dbReference type="ARBA" id="ARBA00022801"/>
    </source>
</evidence>
<keyword evidence="8" id="KW-1185">Reference proteome</keyword>
<evidence type="ECO:0000256" key="1">
    <source>
        <dbReference type="ARBA" id="ARBA00008779"/>
    </source>
</evidence>
<dbReference type="Gene3D" id="3.40.720.10">
    <property type="entry name" value="Alkaline Phosphatase, subunit A"/>
    <property type="match status" value="1"/>
</dbReference>
<proteinExistence type="inferred from homology"/>
<dbReference type="SUPFAM" id="SSF53649">
    <property type="entry name" value="Alkaline phosphatase-like"/>
    <property type="match status" value="1"/>
</dbReference>